<dbReference type="InterPro" id="IPR000801">
    <property type="entry name" value="Esterase-like"/>
</dbReference>
<dbReference type="OrthoDB" id="9803578at2"/>
<dbReference type="AlphaFoldDB" id="A0A4R6BVU1"/>
<comment type="caution">
    <text evidence="1">The sequence shown here is derived from an EMBL/GenBank/DDBJ whole genome shotgun (WGS) entry which is preliminary data.</text>
</comment>
<keyword evidence="2" id="KW-1185">Reference proteome</keyword>
<proteinExistence type="predicted"/>
<dbReference type="Pfam" id="PF00756">
    <property type="entry name" value="Esterase"/>
    <property type="match status" value="1"/>
</dbReference>
<reference evidence="1 2" key="1">
    <citation type="submission" date="2019-01" db="EMBL/GenBank/DDBJ databases">
        <title>Draft genome sequences of the type strains of six Macrococcus species.</title>
        <authorList>
            <person name="Mazhar S."/>
            <person name="Altermann E."/>
            <person name="Hill C."/>
            <person name="Mcauliffe O."/>
        </authorList>
    </citation>
    <scope>NUCLEOTIDE SEQUENCE [LARGE SCALE GENOMIC DNA]</scope>
    <source>
        <strain evidence="1 2">CCM4815</strain>
    </source>
</reference>
<dbReference type="Gene3D" id="3.40.50.1820">
    <property type="entry name" value="alpha/beta hydrolase"/>
    <property type="match status" value="1"/>
</dbReference>
<sequence length="240" mass="27595">MLQQGLINPFDLESKHLNRLVKLGIYLPDNYTSLYKHHVIIAFDGQDFSQLGQLHRSYEKLYAADVIERAIIVYVHYPDVKTRKKEYHPDSPDKQQMIKFVVSELMPYIDQNFATLKTGNARLLMGDSLAASLSLSVILSYPMNFSRALLLSPMISETIIEEFVTSETSHIDLYHVIGKEEHSFKLMSGEKADFLTPNQAFHERLVSAGVTTYYEELDGGHTWKTWKPQLDSVLKYFLSK</sequence>
<protein>
    <submittedName>
        <fullName evidence="1">Esterase family protein</fullName>
    </submittedName>
</protein>
<dbReference type="InterPro" id="IPR050583">
    <property type="entry name" value="Mycobacterial_A85_antigen"/>
</dbReference>
<dbReference type="PANTHER" id="PTHR48098">
    <property type="entry name" value="ENTEROCHELIN ESTERASE-RELATED"/>
    <property type="match status" value="1"/>
</dbReference>
<dbReference type="PANTHER" id="PTHR48098:SF3">
    <property type="entry name" value="IRON(III) ENTEROBACTIN ESTERASE"/>
    <property type="match status" value="1"/>
</dbReference>
<name>A0A4R6BVU1_9STAP</name>
<dbReference type="RefSeq" id="WP_133443339.1">
    <property type="nucleotide sequence ID" value="NZ_SCWB01000004.1"/>
</dbReference>
<evidence type="ECO:0000313" key="1">
    <source>
        <dbReference type="EMBL" id="TDM12434.1"/>
    </source>
</evidence>
<gene>
    <name evidence="1" type="ORF">ERX29_03670</name>
</gene>
<organism evidence="1 2">
    <name type="scientific">Macrococcus lamae</name>
    <dbReference type="NCBI Taxonomy" id="198484"/>
    <lineage>
        <taxon>Bacteria</taxon>
        <taxon>Bacillati</taxon>
        <taxon>Bacillota</taxon>
        <taxon>Bacilli</taxon>
        <taxon>Bacillales</taxon>
        <taxon>Staphylococcaceae</taxon>
        <taxon>Macrococcus</taxon>
    </lineage>
</organism>
<dbReference type="EMBL" id="SCWB01000004">
    <property type="protein sequence ID" value="TDM12434.1"/>
    <property type="molecule type" value="Genomic_DNA"/>
</dbReference>
<accession>A0A4R6BVU1</accession>
<dbReference type="InterPro" id="IPR029058">
    <property type="entry name" value="AB_hydrolase_fold"/>
</dbReference>
<evidence type="ECO:0000313" key="2">
    <source>
        <dbReference type="Proteomes" id="UP000294802"/>
    </source>
</evidence>
<dbReference type="SUPFAM" id="SSF53474">
    <property type="entry name" value="alpha/beta-Hydrolases"/>
    <property type="match status" value="1"/>
</dbReference>
<dbReference type="Proteomes" id="UP000294802">
    <property type="component" value="Unassembled WGS sequence"/>
</dbReference>